<dbReference type="InterPro" id="IPR001098">
    <property type="entry name" value="DNA-dir_DNA_pol_A_palm_dom"/>
</dbReference>
<dbReference type="GO" id="GO:0006261">
    <property type="term" value="P:DNA-templated DNA replication"/>
    <property type="evidence" value="ECO:0007669"/>
    <property type="project" value="UniProtKB-UniRule"/>
</dbReference>
<evidence type="ECO:0000313" key="19">
    <source>
        <dbReference type="EMBL" id="NMP22840.1"/>
    </source>
</evidence>
<dbReference type="SMART" id="SM00482">
    <property type="entry name" value="POLAc"/>
    <property type="match status" value="1"/>
</dbReference>
<evidence type="ECO:0000259" key="18">
    <source>
        <dbReference type="SMART" id="SM00482"/>
    </source>
</evidence>
<dbReference type="Gene3D" id="1.20.1060.10">
    <property type="entry name" value="Taq DNA Polymerase, Chain T, domain 4"/>
    <property type="match status" value="1"/>
</dbReference>
<dbReference type="PANTHER" id="PTHR10133">
    <property type="entry name" value="DNA POLYMERASE I"/>
    <property type="match status" value="1"/>
</dbReference>
<dbReference type="GO" id="GO:0008409">
    <property type="term" value="F:5'-3' exonuclease activity"/>
    <property type="evidence" value="ECO:0007669"/>
    <property type="project" value="UniProtKB-UniRule"/>
</dbReference>
<evidence type="ECO:0000256" key="13">
    <source>
        <dbReference type="ARBA" id="ARBA00023204"/>
    </source>
</evidence>
<evidence type="ECO:0000256" key="7">
    <source>
        <dbReference type="ARBA" id="ARBA00022722"/>
    </source>
</evidence>
<dbReference type="GO" id="GO:0003887">
    <property type="term" value="F:DNA-directed DNA polymerase activity"/>
    <property type="evidence" value="ECO:0007669"/>
    <property type="project" value="UniProtKB-UniRule"/>
</dbReference>
<dbReference type="CDD" id="cd09898">
    <property type="entry name" value="H3TH_53EXO"/>
    <property type="match status" value="1"/>
</dbReference>
<dbReference type="SUPFAM" id="SSF47807">
    <property type="entry name" value="5' to 3' exonuclease, C-terminal subdomain"/>
    <property type="match status" value="1"/>
</dbReference>
<dbReference type="Pfam" id="PF02739">
    <property type="entry name" value="5_3_exonuc_N"/>
    <property type="match status" value="1"/>
</dbReference>
<keyword evidence="20" id="KW-1185">Reference proteome</keyword>
<dbReference type="FunFam" id="1.10.150.20:FF:000003">
    <property type="entry name" value="DNA polymerase I"/>
    <property type="match status" value="1"/>
</dbReference>
<keyword evidence="6 16" id="KW-0235">DNA replication</keyword>
<dbReference type="Pfam" id="PF00476">
    <property type="entry name" value="DNA_pol_A"/>
    <property type="match status" value="1"/>
</dbReference>
<comment type="function">
    <text evidence="16">In addition to polymerase activity, this DNA polymerase exhibits 5'-3' exonuclease activity.</text>
</comment>
<dbReference type="Pfam" id="PF01367">
    <property type="entry name" value="5_3_exonuc"/>
    <property type="match status" value="1"/>
</dbReference>
<keyword evidence="5 16" id="KW-0548">Nucleotidyltransferase</keyword>
<dbReference type="FunFam" id="1.20.1060.10:FF:000001">
    <property type="entry name" value="DNA polymerase I"/>
    <property type="match status" value="1"/>
</dbReference>
<evidence type="ECO:0000256" key="12">
    <source>
        <dbReference type="ARBA" id="ARBA00023125"/>
    </source>
</evidence>
<comment type="subunit">
    <text evidence="16">Single-chain monomer with multiple functions.</text>
</comment>
<dbReference type="InterPro" id="IPR029060">
    <property type="entry name" value="PIN-like_dom_sf"/>
</dbReference>
<keyword evidence="11 16" id="KW-0239">DNA-directed DNA polymerase</keyword>
<evidence type="ECO:0000256" key="15">
    <source>
        <dbReference type="NCBIfam" id="TIGR00593"/>
    </source>
</evidence>
<evidence type="ECO:0000259" key="17">
    <source>
        <dbReference type="SMART" id="SM00475"/>
    </source>
</evidence>
<feature type="domain" description="5'-3' exonuclease" evidence="17">
    <location>
        <begin position="1"/>
        <end position="260"/>
    </location>
</feature>
<dbReference type="CDD" id="cd08637">
    <property type="entry name" value="DNA_pol_A_pol_I_C"/>
    <property type="match status" value="1"/>
</dbReference>
<keyword evidence="13 16" id="KW-0234">DNA repair</keyword>
<dbReference type="NCBIfam" id="TIGR00593">
    <property type="entry name" value="pola"/>
    <property type="match status" value="1"/>
</dbReference>
<keyword evidence="9 16" id="KW-0378">Hydrolase</keyword>
<dbReference type="InterPro" id="IPR020046">
    <property type="entry name" value="5-3_exonucl_a-hlix_arch_N"/>
</dbReference>
<dbReference type="InterPro" id="IPR019760">
    <property type="entry name" value="DNA-dir_DNA_pol_A_CS"/>
</dbReference>
<feature type="domain" description="DNA-directed DNA polymerase family A palm" evidence="18">
    <location>
        <begin position="601"/>
        <end position="807"/>
    </location>
</feature>
<keyword evidence="7" id="KW-0540">Nuclease</keyword>
<dbReference type="InterPro" id="IPR018320">
    <property type="entry name" value="DNA_polymerase_1"/>
</dbReference>
<dbReference type="SMART" id="SM00279">
    <property type="entry name" value="HhH2"/>
    <property type="match status" value="1"/>
</dbReference>
<dbReference type="FunFam" id="3.40.50.1010:FF:000001">
    <property type="entry name" value="DNA polymerase I"/>
    <property type="match status" value="1"/>
</dbReference>
<dbReference type="Gene3D" id="3.30.420.10">
    <property type="entry name" value="Ribonuclease H-like superfamily/Ribonuclease H"/>
    <property type="match status" value="1"/>
</dbReference>
<keyword evidence="10 16" id="KW-0269">Exonuclease</keyword>
<dbReference type="PROSITE" id="PS00447">
    <property type="entry name" value="DNA_POLYMERASE_A"/>
    <property type="match status" value="1"/>
</dbReference>
<dbReference type="FunFam" id="1.10.150.20:FF:000002">
    <property type="entry name" value="DNA polymerase I"/>
    <property type="match status" value="1"/>
</dbReference>
<dbReference type="Gene3D" id="1.10.150.20">
    <property type="entry name" value="5' to 3' exonuclease, C-terminal subdomain"/>
    <property type="match status" value="2"/>
</dbReference>
<name>A0A7Y0L416_9FIRM</name>
<evidence type="ECO:0000256" key="16">
    <source>
        <dbReference type="RuleBase" id="RU004460"/>
    </source>
</evidence>
<dbReference type="InterPro" id="IPR002421">
    <property type="entry name" value="5-3_exonuclease"/>
</dbReference>
<evidence type="ECO:0000256" key="4">
    <source>
        <dbReference type="ARBA" id="ARBA00022679"/>
    </source>
</evidence>
<dbReference type="CDD" id="cd09859">
    <property type="entry name" value="PIN_53EXO"/>
    <property type="match status" value="1"/>
</dbReference>
<dbReference type="EMBL" id="JABBVZ010000032">
    <property type="protein sequence ID" value="NMP22840.1"/>
    <property type="molecule type" value="Genomic_DNA"/>
</dbReference>
<dbReference type="AlphaFoldDB" id="A0A7Y0L416"/>
<dbReference type="PRINTS" id="PR00868">
    <property type="entry name" value="DNAPOLI"/>
</dbReference>
<evidence type="ECO:0000256" key="2">
    <source>
        <dbReference type="ARBA" id="ARBA00012417"/>
    </source>
</evidence>
<dbReference type="Proteomes" id="UP000533476">
    <property type="component" value="Unassembled WGS sequence"/>
</dbReference>
<accession>A0A7Y0L416</accession>
<dbReference type="Gene3D" id="3.40.50.1010">
    <property type="entry name" value="5'-nuclease"/>
    <property type="match status" value="1"/>
</dbReference>
<keyword evidence="4 16" id="KW-0808">Transferase</keyword>
<sequence>MPTQLLIDGHSLLFRAYHALPPLQTKNGVPTGAMHGFLSMLFRVTEAEKPERLIVVFDAAVATFRHEQFAEYKAQRDETPDDFRQQLPLLRELLERLGVPVLAVGGFEADDTLGTLAYMGRERGYHSLIVTGDRDLLQLVDDQVTVLLTSRTGISDLDRMTRDKVKEKMGVWPEQVPDLKGLMGDGSDNIPGVAGIGQKSALALIDAYQSVDNLLEHLHEVSNARWLKALQGHEEEARRFRDLATIVTKVPLEWPDVSEPFLWHVDAGVAAMLDELELHQVKKRLKISDDAGKAAQASIDDGAPLPPVEVLDAAQFPLDSDTLYGCLVEGANLWIYNPHTHQAARLTPDDYPLPPVKLAGWGIKAVFRDRFEKGRPLPEFREDVKLQAYLLDTERRDYGIAGLLKEAGIQTPEANSGQSAAAVSLLAERLGESLQIHGLGDVYRQLEMPLARVLARMEAVGVQVDRDRLASLGEELKESIVATEQEIYHLAGLEFNINSQRQLGEVLFDKLGLPAVKRTKTGFSTDAETLETLSPLHPVVDKVLTYRQLVKIESTYVEGLLPLIQSDGRIHTTFHQTVTATGRLSSSDPNLQNIPVRLPLGRRVRSVFVASPGRTLLAADYSQIELRMLAHLAGDENLIQAFQDGEDIHRRTASEIFNIPLDEVDSTWRSRAKAVNFGIIYGISDFGLSRDTGVSRSEAKDYIDRYYRRYPRLKEYFEGVIEGARRDGFVTTIMGRRRLLPEIRSKNRARRQYAERMAMNTAIQGSAADLIKKAMLAIDAHLTDEGLKSDMILQVHDELIWDAERDELEQLRSLAVRDMAGAMSLKVPLVVEVKSGDNWDAMNPWPEDGTHA</sequence>
<dbReference type="GO" id="GO:0006302">
    <property type="term" value="P:double-strand break repair"/>
    <property type="evidence" value="ECO:0007669"/>
    <property type="project" value="TreeGrafter"/>
</dbReference>
<keyword evidence="8 16" id="KW-0227">DNA damage</keyword>
<dbReference type="EC" id="2.7.7.7" evidence="2 15"/>
<dbReference type="InterPro" id="IPR002298">
    <property type="entry name" value="DNA_polymerase_A"/>
</dbReference>
<dbReference type="Gene3D" id="3.30.70.370">
    <property type="match status" value="1"/>
</dbReference>
<dbReference type="InterPro" id="IPR020045">
    <property type="entry name" value="DNA_polI_H3TH"/>
</dbReference>
<dbReference type="RefSeq" id="WP_169099546.1">
    <property type="nucleotide sequence ID" value="NZ_JABBVZ010000032.1"/>
</dbReference>
<dbReference type="InterPro" id="IPR008918">
    <property type="entry name" value="HhH2"/>
</dbReference>
<protein>
    <recommendedName>
        <fullName evidence="3 15">DNA polymerase I</fullName>
        <ecNumber evidence="2 15">2.7.7.7</ecNumber>
    </recommendedName>
</protein>
<evidence type="ECO:0000256" key="3">
    <source>
        <dbReference type="ARBA" id="ARBA00020311"/>
    </source>
</evidence>
<evidence type="ECO:0000256" key="8">
    <source>
        <dbReference type="ARBA" id="ARBA00022763"/>
    </source>
</evidence>
<comment type="catalytic activity">
    <reaction evidence="14 16">
        <text>DNA(n) + a 2'-deoxyribonucleoside 5'-triphosphate = DNA(n+1) + diphosphate</text>
        <dbReference type="Rhea" id="RHEA:22508"/>
        <dbReference type="Rhea" id="RHEA-COMP:17339"/>
        <dbReference type="Rhea" id="RHEA-COMP:17340"/>
        <dbReference type="ChEBI" id="CHEBI:33019"/>
        <dbReference type="ChEBI" id="CHEBI:61560"/>
        <dbReference type="ChEBI" id="CHEBI:173112"/>
        <dbReference type="EC" id="2.7.7.7"/>
    </reaction>
</comment>
<evidence type="ECO:0000256" key="14">
    <source>
        <dbReference type="ARBA" id="ARBA00049244"/>
    </source>
</evidence>
<comment type="similarity">
    <text evidence="1 16">Belongs to the DNA polymerase type-A family.</text>
</comment>
<dbReference type="SUPFAM" id="SSF56672">
    <property type="entry name" value="DNA/RNA polymerases"/>
    <property type="match status" value="1"/>
</dbReference>
<dbReference type="GO" id="GO:0003677">
    <property type="term" value="F:DNA binding"/>
    <property type="evidence" value="ECO:0007669"/>
    <property type="project" value="UniProtKB-UniRule"/>
</dbReference>
<dbReference type="InterPro" id="IPR036279">
    <property type="entry name" value="5-3_exonuclease_C_sf"/>
</dbReference>
<evidence type="ECO:0000256" key="11">
    <source>
        <dbReference type="ARBA" id="ARBA00022932"/>
    </source>
</evidence>
<evidence type="ECO:0000256" key="6">
    <source>
        <dbReference type="ARBA" id="ARBA00022705"/>
    </source>
</evidence>
<dbReference type="InterPro" id="IPR036397">
    <property type="entry name" value="RNaseH_sf"/>
</dbReference>
<evidence type="ECO:0000256" key="9">
    <source>
        <dbReference type="ARBA" id="ARBA00022801"/>
    </source>
</evidence>
<evidence type="ECO:0000313" key="20">
    <source>
        <dbReference type="Proteomes" id="UP000533476"/>
    </source>
</evidence>
<evidence type="ECO:0000256" key="1">
    <source>
        <dbReference type="ARBA" id="ARBA00007705"/>
    </source>
</evidence>
<organism evidence="19 20">
    <name type="scientific">Sulfobacillus harzensis</name>
    <dbReference type="NCBI Taxonomy" id="2729629"/>
    <lineage>
        <taxon>Bacteria</taxon>
        <taxon>Bacillati</taxon>
        <taxon>Bacillota</taxon>
        <taxon>Clostridia</taxon>
        <taxon>Eubacteriales</taxon>
        <taxon>Clostridiales Family XVII. Incertae Sedis</taxon>
        <taxon>Sulfobacillus</taxon>
    </lineage>
</organism>
<gene>
    <name evidence="16 19" type="primary">polA</name>
    <name evidence="19" type="ORF">HIJ39_10815</name>
</gene>
<evidence type="ECO:0000256" key="10">
    <source>
        <dbReference type="ARBA" id="ARBA00022839"/>
    </source>
</evidence>
<dbReference type="PANTHER" id="PTHR10133:SF27">
    <property type="entry name" value="DNA POLYMERASE NU"/>
    <property type="match status" value="1"/>
</dbReference>
<proteinExistence type="inferred from homology"/>
<dbReference type="SUPFAM" id="SSF88723">
    <property type="entry name" value="PIN domain-like"/>
    <property type="match status" value="1"/>
</dbReference>
<dbReference type="InterPro" id="IPR043502">
    <property type="entry name" value="DNA/RNA_pol_sf"/>
</dbReference>
<keyword evidence="12 16" id="KW-0238">DNA-binding</keyword>
<reference evidence="19 20" key="1">
    <citation type="submission" date="2020-04" db="EMBL/GenBank/DDBJ databases">
        <authorList>
            <person name="Zhang R."/>
            <person name="Schippers A."/>
        </authorList>
    </citation>
    <scope>NUCLEOTIDE SEQUENCE [LARGE SCALE GENOMIC DNA]</scope>
    <source>
        <strain evidence="19 20">DSM 109850</strain>
    </source>
</reference>
<comment type="caution">
    <text evidence="19">The sequence shown here is derived from an EMBL/GenBank/DDBJ whole genome shotgun (WGS) entry which is preliminary data.</text>
</comment>
<dbReference type="SMART" id="SM00475">
    <property type="entry name" value="53EXOc"/>
    <property type="match status" value="1"/>
</dbReference>
<evidence type="ECO:0000256" key="5">
    <source>
        <dbReference type="ARBA" id="ARBA00022695"/>
    </source>
</evidence>